<keyword evidence="4" id="KW-1185">Reference proteome</keyword>
<feature type="region of interest" description="Disordered" evidence="1">
    <location>
        <begin position="1000"/>
        <end position="1026"/>
    </location>
</feature>
<dbReference type="AlphaFoldDB" id="A0A1D3JIK9"/>
<dbReference type="GO" id="GO:0005730">
    <property type="term" value="C:nucleolus"/>
    <property type="evidence" value="ECO:0007669"/>
    <property type="project" value="TreeGrafter"/>
</dbReference>
<organism evidence="3 4">
    <name type="scientific">Plasmodium malariae</name>
    <dbReference type="NCBI Taxonomy" id="5858"/>
    <lineage>
        <taxon>Eukaryota</taxon>
        <taxon>Sar</taxon>
        <taxon>Alveolata</taxon>
        <taxon>Apicomplexa</taxon>
        <taxon>Aconoidasida</taxon>
        <taxon>Haemosporida</taxon>
        <taxon>Plasmodiidae</taxon>
        <taxon>Plasmodium</taxon>
        <taxon>Plasmodium (Plasmodium)</taxon>
    </lineage>
</organism>
<accession>A0A1D3JIK9</accession>
<proteinExistence type="predicted"/>
<feature type="region of interest" description="Disordered" evidence="1">
    <location>
        <begin position="944"/>
        <end position="971"/>
    </location>
</feature>
<sequence>MNEAKLKRQKFLNSLQHNICKSYYLYHNDFYEQFDKFLFNYSVLLLNPSKKNDLFCNQLSFLSFTCHYFYPQKGSSNSEEEVKGRSAECPSIDIDEYSNVSTRDDEWKVGDDWKLSERFSNHGEYADLLHDRSAKEGKEGHEEVDITDDEMLNENVEQKKKEIWKRMNKEKIKMDADNLVKGRREEHSNILVAYNDLNEYINFLMVRNKKEINYVEELFFLLCQLIVHYKHDLYISVLLSIIKTIRQNKKRVDCIQYLQILIFLSDVNINKIRSYLFKSIIDMIVYTNKKTKEEKIKNEILFLLHEAYIENNQKKRIRKKYSSSFKNINHFANANHFANVNHFPNVNDLPNVNDFPNVNHFANVTISECFNNFACSILIELIKKNIYVNKRNINLIAEGVFYKNEKIVKCVCFALLGKYDNKEFVVQIEKEKFDKNKKIEELKNINNQSHQKLSKSKIKQLHLKKEKIMEQLYNDHHNEEHYASEEENNNKKRHICNYINFLFIDSLFNPYAFASNLFNLICTKYKGNNGTIKLLLLNILCRIYQRNKIVEENFFLYYEHVITHVRNKNTLSKYLSIFLQCIHDYIPPPFIQRILYILVKKFLAENLSEEFVYLIINTIIEIIVKFPQALNEEIYEAVIIFKDYKNRHISILIRRFLNVCKQFNPLILSRKLLDKKTAMLIQKKKILNSAGKNDQEDSLLRYSYLLGGEAASERVEEEEEEEEEDEFVQKGITAARGDDWNTVGSDVEAVDVEADEVEADEVEADEVEADEVEADEVEADEVEADEEEADEVEADEEEADEVEADDGIYDKRRAECKKGGNHGIEEKVMNREGKKKHVQRLSKQMKKEKRKEEKIKREVKIWNKNEKILSERILTDEDFKKLKRMRDYIENNRNVDMSELMEICNAQSNDEDSECSSDEGREKVLTENDLLFKKKIKKSQLIKMKGRNTGSCKSGSSYRFKTNKEKEKKKSSMMLMHKLKTKRKKKNALTQYGKIKKKLKGKLAARAKKRGIIQKRITKKLSRRKR</sequence>
<feature type="compositionally biased region" description="Basic residues" evidence="1">
    <location>
        <begin position="833"/>
        <end position="849"/>
    </location>
</feature>
<evidence type="ECO:0000259" key="2">
    <source>
        <dbReference type="Pfam" id="PF08158"/>
    </source>
</evidence>
<dbReference type="GeneID" id="39866790"/>
<gene>
    <name evidence="3" type="primary">SDA1</name>
    <name evidence="3" type="ORF">PMUG01_03022600</name>
</gene>
<dbReference type="EMBL" id="LT594624">
    <property type="protein sequence ID" value="SBT86270.1"/>
    <property type="molecule type" value="Genomic_DNA"/>
</dbReference>
<feature type="region of interest" description="Disordered" evidence="1">
    <location>
        <begin position="756"/>
        <end position="852"/>
    </location>
</feature>
<feature type="compositionally biased region" description="Polar residues" evidence="1">
    <location>
        <begin position="948"/>
        <end position="960"/>
    </location>
</feature>
<dbReference type="PANTHER" id="PTHR12730">
    <property type="entry name" value="HSDA/SDA1-RELATED"/>
    <property type="match status" value="1"/>
</dbReference>
<dbReference type="Pfam" id="PF08158">
    <property type="entry name" value="SDA1_HEAT"/>
    <property type="match status" value="1"/>
</dbReference>
<feature type="compositionally biased region" description="Basic and acidic residues" evidence="1">
    <location>
        <begin position="808"/>
        <end position="832"/>
    </location>
</feature>
<dbReference type="Proteomes" id="UP000219813">
    <property type="component" value="Chromosome 3"/>
</dbReference>
<dbReference type="InterPro" id="IPR012977">
    <property type="entry name" value="SDA1_N"/>
</dbReference>
<dbReference type="GO" id="GO:0000055">
    <property type="term" value="P:ribosomal large subunit export from nucleus"/>
    <property type="evidence" value="ECO:0007669"/>
    <property type="project" value="InterPro"/>
</dbReference>
<dbReference type="GO" id="GO:0042273">
    <property type="term" value="P:ribosomal large subunit biogenesis"/>
    <property type="evidence" value="ECO:0007669"/>
    <property type="project" value="InterPro"/>
</dbReference>
<reference evidence="3 4" key="1">
    <citation type="submission" date="2016-06" db="EMBL/GenBank/DDBJ databases">
        <authorList>
            <consortium name="Pathogen Informatics"/>
        </authorList>
    </citation>
    <scope>NUCLEOTIDE SEQUENCE [LARGE SCALE GENOMIC DNA]</scope>
</reference>
<dbReference type="KEGG" id="pmal:PMUG01_03022600"/>
<dbReference type="RefSeq" id="XP_028859440.1">
    <property type="nucleotide sequence ID" value="XM_029008855.1"/>
</dbReference>
<evidence type="ECO:0000256" key="1">
    <source>
        <dbReference type="SAM" id="MobiDB-lite"/>
    </source>
</evidence>
<dbReference type="PANTHER" id="PTHR12730:SF0">
    <property type="entry name" value="PROTEIN SDA1 HOMOLOG"/>
    <property type="match status" value="1"/>
</dbReference>
<feature type="compositionally biased region" description="Acidic residues" evidence="1">
    <location>
        <begin position="756"/>
        <end position="807"/>
    </location>
</feature>
<dbReference type="OrthoDB" id="2196187at2759"/>
<name>A0A1D3JIK9_PLAMA</name>
<dbReference type="InterPro" id="IPR027312">
    <property type="entry name" value="Sda1"/>
</dbReference>
<feature type="domain" description="SDA1 N-terminal" evidence="2">
    <location>
        <begin position="372"/>
        <end position="645"/>
    </location>
</feature>
<protein>
    <submittedName>
        <fullName evidence="3">Protein SDA1, putative</fullName>
    </submittedName>
</protein>
<dbReference type="OMA" id="YINLLMV"/>
<evidence type="ECO:0000313" key="4">
    <source>
        <dbReference type="Proteomes" id="UP000219813"/>
    </source>
</evidence>
<dbReference type="VEuPathDB" id="PlasmoDB:PmUG01_03022600"/>
<evidence type="ECO:0000313" key="3">
    <source>
        <dbReference type="EMBL" id="SBT86270.1"/>
    </source>
</evidence>